<evidence type="ECO:0000313" key="2">
    <source>
        <dbReference type="EMBL" id="SPF51229.1"/>
    </source>
</evidence>
<dbReference type="Proteomes" id="UP000238916">
    <property type="component" value="Unassembled WGS sequence"/>
</dbReference>
<gene>
    <name evidence="2" type="ORF">SBF1_50113</name>
</gene>
<dbReference type="EMBL" id="OMOF01000445">
    <property type="protein sequence ID" value="SPF51229.1"/>
    <property type="molecule type" value="Genomic_DNA"/>
</dbReference>
<protein>
    <recommendedName>
        <fullName evidence="4">Holin</fullName>
    </recommendedName>
</protein>
<keyword evidence="1" id="KW-0472">Membrane</keyword>
<evidence type="ECO:0008006" key="4">
    <source>
        <dbReference type="Google" id="ProtNLM"/>
    </source>
</evidence>
<accession>A0A2U3LHD8</accession>
<evidence type="ECO:0000313" key="3">
    <source>
        <dbReference type="Proteomes" id="UP000238916"/>
    </source>
</evidence>
<dbReference type="OrthoDB" id="1800609at2"/>
<evidence type="ECO:0000256" key="1">
    <source>
        <dbReference type="SAM" id="Phobius"/>
    </source>
</evidence>
<keyword evidence="1" id="KW-0812">Transmembrane</keyword>
<dbReference type="Pfam" id="PF09682">
    <property type="entry name" value="Phage_holin_6_1"/>
    <property type="match status" value="1"/>
</dbReference>
<feature type="transmembrane region" description="Helical" evidence="1">
    <location>
        <begin position="6"/>
        <end position="25"/>
    </location>
</feature>
<proteinExistence type="predicted"/>
<organism evidence="2 3">
    <name type="scientific">Candidatus Desulfosporosinus infrequens</name>
    <dbReference type="NCBI Taxonomy" id="2043169"/>
    <lineage>
        <taxon>Bacteria</taxon>
        <taxon>Bacillati</taxon>
        <taxon>Bacillota</taxon>
        <taxon>Clostridia</taxon>
        <taxon>Eubacteriales</taxon>
        <taxon>Desulfitobacteriaceae</taxon>
        <taxon>Desulfosporosinus</taxon>
    </lineage>
</organism>
<dbReference type="AlphaFoldDB" id="A0A2U3LHD8"/>
<keyword evidence="1" id="KW-1133">Transmembrane helix</keyword>
<reference evidence="3" key="1">
    <citation type="submission" date="2018-02" db="EMBL/GenBank/DDBJ databases">
        <authorList>
            <person name="Hausmann B."/>
        </authorList>
    </citation>
    <scope>NUCLEOTIDE SEQUENCE [LARGE SCALE GENOMIC DNA]</scope>
    <source>
        <strain evidence="3">Peat soil MAG SbF1</strain>
    </source>
</reference>
<name>A0A2U3LHD8_9FIRM</name>
<sequence>MDMTTITQGVNIAASLAVAVIVAIIGKLHISSKQLATAGELATEAVNFAAQYAEKHGVTLGSGKYVAALASVKELAKKAGISLTDSQWETLIESAYKKAKDELAQLVGTATPYTEEKINAMITAAVQKIAPDALGIVSVVQQELSKIQWAPVVKPVVVTPVVEEKEEQTA</sequence>
<dbReference type="InterPro" id="IPR010026">
    <property type="entry name" value="Phage_holin_LL-H"/>
</dbReference>